<dbReference type="CDD" id="cd02857">
    <property type="entry name" value="E_set_CDase_PDE_N"/>
    <property type="match status" value="1"/>
</dbReference>
<keyword evidence="1 4" id="KW-0378">Hydrolase</keyword>
<dbReference type="SUPFAM" id="SSF81296">
    <property type="entry name" value="E set domains"/>
    <property type="match status" value="1"/>
</dbReference>
<dbReference type="InterPro" id="IPR017853">
    <property type="entry name" value="GH"/>
</dbReference>
<dbReference type="GO" id="GO:0005975">
    <property type="term" value="P:carbohydrate metabolic process"/>
    <property type="evidence" value="ECO:0007669"/>
    <property type="project" value="InterPro"/>
</dbReference>
<evidence type="ECO:0000256" key="2">
    <source>
        <dbReference type="ARBA" id="ARBA00023295"/>
    </source>
</evidence>
<proteinExistence type="predicted"/>
<evidence type="ECO:0000256" key="1">
    <source>
        <dbReference type="ARBA" id="ARBA00022801"/>
    </source>
</evidence>
<dbReference type="STRING" id="61635.BN85306820"/>
<accession>U4KRF5</accession>
<dbReference type="HOGENOM" id="CLU_006462_6_2_14"/>
<dbReference type="PANTHER" id="PTHR10357:SF210">
    <property type="entry name" value="MALTODEXTRIN GLUCOSIDASE"/>
    <property type="match status" value="1"/>
</dbReference>
<dbReference type="Gene3D" id="2.60.40.10">
    <property type="entry name" value="Immunoglobulins"/>
    <property type="match status" value="1"/>
</dbReference>
<dbReference type="SMART" id="SM00642">
    <property type="entry name" value="Aamy"/>
    <property type="match status" value="1"/>
</dbReference>
<dbReference type="GO" id="GO:0004556">
    <property type="term" value="F:alpha-amylase activity"/>
    <property type="evidence" value="ECO:0007669"/>
    <property type="project" value="UniProtKB-EC"/>
</dbReference>
<evidence type="ECO:0000313" key="5">
    <source>
        <dbReference type="Proteomes" id="UP000032737"/>
    </source>
</evidence>
<dbReference type="EMBL" id="FO681348">
    <property type="protein sequence ID" value="CCV65703.1"/>
    <property type="molecule type" value="Genomic_DNA"/>
</dbReference>
<protein>
    <submittedName>
        <fullName evidence="4">Alpha-amylase</fullName>
        <ecNumber evidence="4">3.2.1.1</ecNumber>
    </submittedName>
</protein>
<evidence type="ECO:0000259" key="3">
    <source>
        <dbReference type="SMART" id="SM00642"/>
    </source>
</evidence>
<reference evidence="4 5" key="1">
    <citation type="journal article" date="2013" name="J. Mol. Microbiol. Biotechnol.">
        <title>Analysis of the Complete Genomes of Acholeplasma brassicae , A. palmae and A. laidlawii and Their Comparison to the Obligate Parasites from ' Candidatus Phytoplasma'.</title>
        <authorList>
            <person name="Kube M."/>
            <person name="Siewert C."/>
            <person name="Migdoll A.M."/>
            <person name="Duduk B."/>
            <person name="Holz S."/>
            <person name="Rabus R."/>
            <person name="Seemuller E."/>
            <person name="Mitrovic J."/>
            <person name="Muller I."/>
            <person name="Buttner C."/>
            <person name="Reinhardt R."/>
        </authorList>
    </citation>
    <scope>NUCLEOTIDE SEQUENCE [LARGE SCALE GENOMIC DNA]</scope>
    <source>
        <strain evidence="5">0502</strain>
    </source>
</reference>
<gene>
    <name evidence="4" type="primary">amyA</name>
    <name evidence="4" type="ORF">BN85306820</name>
</gene>
<dbReference type="InterPro" id="IPR006047">
    <property type="entry name" value="GH13_cat_dom"/>
</dbReference>
<dbReference type="InterPro" id="IPR014756">
    <property type="entry name" value="Ig_E-set"/>
</dbReference>
<dbReference type="Gene3D" id="3.90.400.10">
    <property type="entry name" value="Oligo-1,6-glucosidase, Domain 2"/>
    <property type="match status" value="1"/>
</dbReference>
<dbReference type="KEGG" id="abra:BN85306820"/>
<dbReference type="InterPro" id="IPR045857">
    <property type="entry name" value="O16G_dom_2"/>
</dbReference>
<keyword evidence="5" id="KW-1185">Reference proteome</keyword>
<keyword evidence="2 4" id="KW-0326">Glycosidase</keyword>
<dbReference type="Pfam" id="PF00128">
    <property type="entry name" value="Alpha-amylase"/>
    <property type="match status" value="1"/>
</dbReference>
<evidence type="ECO:0000313" key="4">
    <source>
        <dbReference type="EMBL" id="CCV65703.1"/>
    </source>
</evidence>
<dbReference type="InterPro" id="IPR004185">
    <property type="entry name" value="Glyco_hydro_13_lg-like_dom"/>
</dbReference>
<dbReference type="CDD" id="cd11338">
    <property type="entry name" value="AmyAc_CMD"/>
    <property type="match status" value="1"/>
</dbReference>
<dbReference type="SUPFAM" id="SSF51011">
    <property type="entry name" value="Glycosyl hydrolase domain"/>
    <property type="match status" value="1"/>
</dbReference>
<dbReference type="AlphaFoldDB" id="U4KRF5"/>
<dbReference type="SUPFAM" id="SSF51445">
    <property type="entry name" value="(Trans)glycosidases"/>
    <property type="match status" value="1"/>
</dbReference>
<name>U4KRF5_9MOLU</name>
<dbReference type="Gene3D" id="3.20.20.80">
    <property type="entry name" value="Glycosidases"/>
    <property type="match status" value="1"/>
</dbReference>
<dbReference type="Gene3D" id="2.60.40.1180">
    <property type="entry name" value="Golgi alpha-mannosidase II"/>
    <property type="match status" value="1"/>
</dbReference>
<dbReference type="Proteomes" id="UP000032737">
    <property type="component" value="Chromosome"/>
</dbReference>
<dbReference type="OrthoDB" id="9805159at2"/>
<dbReference type="EC" id="3.2.1.1" evidence="4"/>
<sequence length="612" mass="72543">MNTFALLHRSKSEMAYAYDNETLHLWLRTQKDDFNQVKLVYGDPFRYEPIDEKQIHWAWKHENASDLVMTKKMSDHVFDYYFIAIKPIHKRVKYAFILDDTYLYGAREIYDLREDHDKKKKYNLFNYFNFPFINEVDVIKIPTWVKETVWYEIFPDRFNRSTDAKNTITHAWGNPKEEVTNQMIFGGNIKGIIEKLDYLVDLGITGIYFTPLFEADSTHKYDTIDYFKIDPSFGTNDDFKRLVDESHKRGIKVVLDAVFNHCGYDHPYFQDVIKHGKNSPYFDCFFVKDEPLLNFKLNENKRPIYQPGLVPNYHTFAFTPYMPKWNTENPIARKHLLDAAAYWIKEYDIDGWRLDVSNEVSHDFWRAFRNTVISAKKDAFIFGENWDYSMPWLQGDQFDSVMNYELIYPIWQFFGHDPYVPKIKASQFVFLINKLYASYPRQILEAMFNLVDSHDTARILDRSLENTDLAYLAYLFMFSFPGTPTIYYGGEVALTGKGDPDNRRCMTWDENDQNLDFKARIKQLIRLKKEDTTFKSSDIEFVYHNDDQQVIVYKKISDFEVTYFFLNASNQTQVVSLDFNIEGHCLLNDHLISDDQFTLKPFGSLIIKQSTK</sequence>
<feature type="domain" description="Glycosyl hydrolase family 13 catalytic" evidence="3">
    <location>
        <begin position="152"/>
        <end position="528"/>
    </location>
</feature>
<organism evidence="4 5">
    <name type="scientific">Acholeplasma brassicae</name>
    <dbReference type="NCBI Taxonomy" id="61635"/>
    <lineage>
        <taxon>Bacteria</taxon>
        <taxon>Bacillati</taxon>
        <taxon>Mycoplasmatota</taxon>
        <taxon>Mollicutes</taxon>
        <taxon>Acholeplasmatales</taxon>
        <taxon>Acholeplasmataceae</taxon>
        <taxon>Acholeplasma</taxon>
    </lineage>
</organism>
<dbReference type="RefSeq" id="WP_030004562.1">
    <property type="nucleotide sequence ID" value="NC_022549.1"/>
</dbReference>
<dbReference type="InterPro" id="IPR013780">
    <property type="entry name" value="Glyco_hydro_b"/>
</dbReference>
<dbReference type="PANTHER" id="PTHR10357">
    <property type="entry name" value="ALPHA-AMYLASE FAMILY MEMBER"/>
    <property type="match status" value="1"/>
</dbReference>
<dbReference type="Pfam" id="PF02903">
    <property type="entry name" value="Alpha-amylase_N"/>
    <property type="match status" value="1"/>
</dbReference>
<dbReference type="InterPro" id="IPR013783">
    <property type="entry name" value="Ig-like_fold"/>
</dbReference>